<gene>
    <name evidence="2" type="ORF">HPULCUR_001875</name>
</gene>
<proteinExistence type="inferred from homology"/>
<reference evidence="2 3" key="1">
    <citation type="submission" date="2024-04" db="EMBL/GenBank/DDBJ databases">
        <title>genome sequences of Mucor flavus KT1a and Helicostylum pulchrum KT1b strains isolation_sourced from the surface of a dry-aged beef.</title>
        <authorList>
            <person name="Toyotome T."/>
            <person name="Hosono M."/>
            <person name="Torimaru M."/>
            <person name="Fukuda K."/>
            <person name="Mikami N."/>
        </authorList>
    </citation>
    <scope>NUCLEOTIDE SEQUENCE [LARGE SCALE GENOMIC DNA]</scope>
    <source>
        <strain evidence="2 3">KT1b</strain>
    </source>
</reference>
<dbReference type="InterPro" id="IPR006056">
    <property type="entry name" value="RidA"/>
</dbReference>
<dbReference type="Proteomes" id="UP001476247">
    <property type="component" value="Unassembled WGS sequence"/>
</dbReference>
<accession>A0ABP9XPZ1</accession>
<evidence type="ECO:0000256" key="1">
    <source>
        <dbReference type="ARBA" id="ARBA00010552"/>
    </source>
</evidence>
<protein>
    <submittedName>
        <fullName evidence="2">Uncharacterized protein</fullName>
    </submittedName>
</protein>
<dbReference type="InterPro" id="IPR035959">
    <property type="entry name" value="RutC-like_sf"/>
</dbReference>
<dbReference type="SUPFAM" id="SSF55298">
    <property type="entry name" value="YjgF-like"/>
    <property type="match status" value="1"/>
</dbReference>
<dbReference type="PROSITE" id="PS01094">
    <property type="entry name" value="UPF0076"/>
    <property type="match status" value="1"/>
</dbReference>
<organism evidence="2 3">
    <name type="scientific">Helicostylum pulchrum</name>
    <dbReference type="NCBI Taxonomy" id="562976"/>
    <lineage>
        <taxon>Eukaryota</taxon>
        <taxon>Fungi</taxon>
        <taxon>Fungi incertae sedis</taxon>
        <taxon>Mucoromycota</taxon>
        <taxon>Mucoromycotina</taxon>
        <taxon>Mucoromycetes</taxon>
        <taxon>Mucorales</taxon>
        <taxon>Mucorineae</taxon>
        <taxon>Mucoraceae</taxon>
        <taxon>Helicostylum</taxon>
    </lineage>
</organism>
<dbReference type="InterPro" id="IPR006175">
    <property type="entry name" value="YjgF/YER057c/UK114"/>
</dbReference>
<dbReference type="Gene3D" id="3.30.1330.40">
    <property type="entry name" value="RutC-like"/>
    <property type="match status" value="1"/>
</dbReference>
<keyword evidence="3" id="KW-1185">Reference proteome</keyword>
<dbReference type="Pfam" id="PF01042">
    <property type="entry name" value="Ribonuc_L-PSP"/>
    <property type="match status" value="1"/>
</dbReference>
<dbReference type="InterPro" id="IPR019897">
    <property type="entry name" value="RidA_CS"/>
</dbReference>
<sequence length="139" mass="14909">MMFTARAIRSLSTLTRVQTTKAPAAIGPYAQAIKVNGMVYTSGSLPVIPETGNVIQGGITEQTHQSLANIVEVLKASGSGLDKVVKTTVFLKDMNDFVAMNAVYAKFFDQHQPARSAVQVARLPKDVAVEIECIAVTNE</sequence>
<evidence type="ECO:0000313" key="2">
    <source>
        <dbReference type="EMBL" id="GAA5796503.1"/>
    </source>
</evidence>
<dbReference type="EMBL" id="BAABUJ010000006">
    <property type="protein sequence ID" value="GAA5796503.1"/>
    <property type="molecule type" value="Genomic_DNA"/>
</dbReference>
<dbReference type="PANTHER" id="PTHR11803">
    <property type="entry name" value="2-IMINOBUTANOATE/2-IMINOPROPANOATE DEAMINASE RIDA"/>
    <property type="match status" value="1"/>
</dbReference>
<comment type="similarity">
    <text evidence="1">Belongs to the RutC family.</text>
</comment>
<dbReference type="CDD" id="cd00448">
    <property type="entry name" value="YjgF_YER057c_UK114_family"/>
    <property type="match status" value="1"/>
</dbReference>
<dbReference type="NCBIfam" id="TIGR00004">
    <property type="entry name" value="Rid family detoxifying hydrolase"/>
    <property type="match status" value="1"/>
</dbReference>
<evidence type="ECO:0000313" key="3">
    <source>
        <dbReference type="Proteomes" id="UP001476247"/>
    </source>
</evidence>
<comment type="caution">
    <text evidence="2">The sequence shown here is derived from an EMBL/GenBank/DDBJ whole genome shotgun (WGS) entry which is preliminary data.</text>
</comment>
<dbReference type="PANTHER" id="PTHR11803:SF58">
    <property type="entry name" value="PROTEIN HMF1-RELATED"/>
    <property type="match status" value="1"/>
</dbReference>
<name>A0ABP9XPZ1_9FUNG</name>